<dbReference type="AlphaFoldDB" id="A0A9X2KIZ1"/>
<protein>
    <submittedName>
        <fullName evidence="2">Universal stress protein</fullName>
    </submittedName>
</protein>
<keyword evidence="3" id="KW-1185">Reference proteome</keyword>
<dbReference type="InterPro" id="IPR006016">
    <property type="entry name" value="UspA"/>
</dbReference>
<dbReference type="RefSeq" id="WP_253964915.1">
    <property type="nucleotide sequence ID" value="NZ_JALHBS010000081.1"/>
</dbReference>
<dbReference type="Pfam" id="PF00582">
    <property type="entry name" value="Usp"/>
    <property type="match status" value="1"/>
</dbReference>
<gene>
    <name evidence="2" type="ORF">MJ956_13220</name>
</gene>
<sequence>MRNILVPVNSDGRMWPVLATARLLADMFGSYIEGIALRPEVPEVVSAEFIVAAPPLDLEAQHELVDMARRAFDEFMSQAGVPAHSDGSTAPSAGWAGGRLATDMHIGSYGRLFDLIVMGRPNAAGEPSRVATVEAALFESGRPLLLVPPSGATRIGKTVVIAWNGSTETARTVALAMPILEKAHRVIVLSVEGWEVDGPSGESLARNLARSGIPAEATTRGGEASPGQAVLEHVQALGGDLLVKGAYTQSRLRQMIFGGTTRHIIAKATVPVLTAH</sequence>
<dbReference type="CDD" id="cd00293">
    <property type="entry name" value="USP-like"/>
    <property type="match status" value="1"/>
</dbReference>
<proteinExistence type="predicted"/>
<name>A0A9X2KIZ1_9HYPH</name>
<comment type="caution">
    <text evidence="2">The sequence shown here is derived from an EMBL/GenBank/DDBJ whole genome shotgun (WGS) entry which is preliminary data.</text>
</comment>
<dbReference type="Proteomes" id="UP001155220">
    <property type="component" value="Unassembled WGS sequence"/>
</dbReference>
<reference evidence="2" key="1">
    <citation type="submission" date="2022-03" db="EMBL/GenBank/DDBJ databases">
        <title>Aurantimonas Liuensis sp. Nov., isolated from the hadal seawater of the Mariana Trench.</title>
        <authorList>
            <person name="Liu R."/>
        </authorList>
    </citation>
    <scope>NUCLEOTIDE SEQUENCE</scope>
    <source>
        <strain evidence="2">LRZ36</strain>
    </source>
</reference>
<feature type="domain" description="UspA" evidence="1">
    <location>
        <begin position="209"/>
        <end position="274"/>
    </location>
</feature>
<dbReference type="SUPFAM" id="SSF52402">
    <property type="entry name" value="Adenine nucleotide alpha hydrolases-like"/>
    <property type="match status" value="2"/>
</dbReference>
<evidence type="ECO:0000259" key="1">
    <source>
        <dbReference type="Pfam" id="PF00582"/>
    </source>
</evidence>
<accession>A0A9X2KIZ1</accession>
<dbReference type="EMBL" id="JALHBS010000081">
    <property type="protein sequence ID" value="MCP3056097.1"/>
    <property type="molecule type" value="Genomic_DNA"/>
</dbReference>
<evidence type="ECO:0000313" key="3">
    <source>
        <dbReference type="Proteomes" id="UP001155220"/>
    </source>
</evidence>
<evidence type="ECO:0000313" key="2">
    <source>
        <dbReference type="EMBL" id="MCP3056097.1"/>
    </source>
</evidence>
<dbReference type="Gene3D" id="3.40.50.12370">
    <property type="match status" value="1"/>
</dbReference>
<organism evidence="2 3">
    <name type="scientific">Aurantimonas marianensis</name>
    <dbReference type="NCBI Taxonomy" id="2920428"/>
    <lineage>
        <taxon>Bacteria</taxon>
        <taxon>Pseudomonadati</taxon>
        <taxon>Pseudomonadota</taxon>
        <taxon>Alphaproteobacteria</taxon>
        <taxon>Hyphomicrobiales</taxon>
        <taxon>Aurantimonadaceae</taxon>
        <taxon>Aurantimonas</taxon>
    </lineage>
</organism>